<dbReference type="CDD" id="cd00056">
    <property type="entry name" value="ENDO3c"/>
    <property type="match status" value="1"/>
</dbReference>
<dbReference type="Proteomes" id="UP001152607">
    <property type="component" value="Unassembled WGS sequence"/>
</dbReference>
<feature type="compositionally biased region" description="Polar residues" evidence="4">
    <location>
        <begin position="75"/>
        <end position="96"/>
    </location>
</feature>
<proteinExistence type="inferred from homology"/>
<dbReference type="SMART" id="SM00478">
    <property type="entry name" value="ENDO3c"/>
    <property type="match status" value="1"/>
</dbReference>
<reference evidence="6" key="1">
    <citation type="submission" date="2023-01" db="EMBL/GenBank/DDBJ databases">
        <authorList>
            <person name="Van Ghelder C."/>
            <person name="Rancurel C."/>
        </authorList>
    </citation>
    <scope>NUCLEOTIDE SEQUENCE</scope>
    <source>
        <strain evidence="6">CNCM I-4278</strain>
    </source>
</reference>
<dbReference type="GO" id="GO:0032131">
    <property type="term" value="F:alkylated DNA binding"/>
    <property type="evidence" value="ECO:0007669"/>
    <property type="project" value="TreeGrafter"/>
</dbReference>
<dbReference type="FunFam" id="1.10.340.30:FF:000004">
    <property type="entry name" value="DNA-3-methyladenine glycosylase II"/>
    <property type="match status" value="1"/>
</dbReference>
<evidence type="ECO:0000313" key="7">
    <source>
        <dbReference type="Proteomes" id="UP001152607"/>
    </source>
</evidence>
<evidence type="ECO:0000259" key="5">
    <source>
        <dbReference type="SMART" id="SM00478"/>
    </source>
</evidence>
<organism evidence="6 7">
    <name type="scientific">Periconia digitata</name>
    <dbReference type="NCBI Taxonomy" id="1303443"/>
    <lineage>
        <taxon>Eukaryota</taxon>
        <taxon>Fungi</taxon>
        <taxon>Dikarya</taxon>
        <taxon>Ascomycota</taxon>
        <taxon>Pezizomycotina</taxon>
        <taxon>Dothideomycetes</taxon>
        <taxon>Pleosporomycetidae</taxon>
        <taxon>Pleosporales</taxon>
        <taxon>Massarineae</taxon>
        <taxon>Periconiaceae</taxon>
        <taxon>Periconia</taxon>
    </lineage>
</organism>
<evidence type="ECO:0000256" key="2">
    <source>
        <dbReference type="ARBA" id="ARBA00022763"/>
    </source>
</evidence>
<evidence type="ECO:0000313" key="6">
    <source>
        <dbReference type="EMBL" id="CAI6338298.1"/>
    </source>
</evidence>
<evidence type="ECO:0000256" key="4">
    <source>
        <dbReference type="SAM" id="MobiDB-lite"/>
    </source>
</evidence>
<dbReference type="InterPro" id="IPR051912">
    <property type="entry name" value="Alkylbase_DNA_Glycosylase/TA"/>
</dbReference>
<feature type="compositionally biased region" description="Polar residues" evidence="4">
    <location>
        <begin position="110"/>
        <end position="123"/>
    </location>
</feature>
<gene>
    <name evidence="6" type="ORF">PDIGIT_LOCUS11426</name>
</gene>
<feature type="region of interest" description="Disordered" evidence="4">
    <location>
        <begin position="174"/>
        <end position="245"/>
    </location>
</feature>
<dbReference type="Pfam" id="PF00730">
    <property type="entry name" value="HhH-GPD"/>
    <property type="match status" value="1"/>
</dbReference>
<dbReference type="GO" id="GO:0005634">
    <property type="term" value="C:nucleus"/>
    <property type="evidence" value="ECO:0007669"/>
    <property type="project" value="TreeGrafter"/>
</dbReference>
<dbReference type="GO" id="GO:0008725">
    <property type="term" value="F:DNA-3-methyladenine glycosylase activity"/>
    <property type="evidence" value="ECO:0007669"/>
    <property type="project" value="TreeGrafter"/>
</dbReference>
<dbReference type="OrthoDB" id="415889at2759"/>
<dbReference type="PANTHER" id="PTHR43003:SF5">
    <property type="entry name" value="DNA-3-METHYLADENINE GLYCOSYLASE"/>
    <property type="match status" value="1"/>
</dbReference>
<dbReference type="GO" id="GO:0032993">
    <property type="term" value="C:protein-DNA complex"/>
    <property type="evidence" value="ECO:0007669"/>
    <property type="project" value="TreeGrafter"/>
</dbReference>
<dbReference type="GO" id="GO:0043916">
    <property type="term" value="F:DNA-7-methylguanine glycosylase activity"/>
    <property type="evidence" value="ECO:0007669"/>
    <property type="project" value="TreeGrafter"/>
</dbReference>
<keyword evidence="2" id="KW-0227">DNA damage</keyword>
<dbReference type="AlphaFoldDB" id="A0A9W4XNS2"/>
<evidence type="ECO:0000256" key="3">
    <source>
        <dbReference type="ARBA" id="ARBA00023204"/>
    </source>
</evidence>
<feature type="compositionally biased region" description="Polar residues" evidence="4">
    <location>
        <begin position="188"/>
        <end position="219"/>
    </location>
</feature>
<keyword evidence="7" id="KW-1185">Reference proteome</keyword>
<dbReference type="InterPro" id="IPR011257">
    <property type="entry name" value="DNA_glycosylase"/>
</dbReference>
<sequence>MCCRVAPHVTARVSYNHFKCWRSNLHRRNPPDLSMLIHHRNQFVRTTLNIASPLQTSLSSMSLRRSARNLAKQASPETEPQTSANVKNTKKVTQPAKSIKKAKTGPVPATSPTATQTKSTNPTFAAPSLPATPLPKKRKAVSESPAKPPPFTPTPSGVGLITSVPKRAENDHPLESLAGLKPRPTEPHATNATLSTPGGSRVSAYTSSPLKPPTASQGEGNDDASPTKKRKAKEAVPPDVGVMRPPTSTVDTLLKDAEDFLCQVDPKLKGLVEKHHCKVFSPEGLREVVDPFTALSSGIIGQQVSGQAAASIRKKFTALFPDSHPSFPTPAQVLTLDLPTLRTAGLSQRKAEYINGLAEKFTSGELTAEMLISASDEELIEKLVAVRGLGRWSVEMFACFGLKRMDVFSTGDLGVQRGMATYMGRDTSKLKAKGGKWKYMSEQEMLSIASKFSPYRSLFMWYMWRIEDVDISVLQSG</sequence>
<evidence type="ECO:0000256" key="1">
    <source>
        <dbReference type="ARBA" id="ARBA00010817"/>
    </source>
</evidence>
<protein>
    <recommendedName>
        <fullName evidence="5">HhH-GPD domain-containing protein</fullName>
    </recommendedName>
</protein>
<name>A0A9W4XNS2_9PLEO</name>
<comment type="caution">
    <text evidence="6">The sequence shown here is derived from an EMBL/GenBank/DDBJ whole genome shotgun (WGS) entry which is preliminary data.</text>
</comment>
<dbReference type="Gene3D" id="1.10.340.30">
    <property type="entry name" value="Hypothetical protein, domain 2"/>
    <property type="match status" value="1"/>
</dbReference>
<dbReference type="GO" id="GO:0006307">
    <property type="term" value="P:DNA alkylation repair"/>
    <property type="evidence" value="ECO:0007669"/>
    <property type="project" value="TreeGrafter"/>
</dbReference>
<dbReference type="PANTHER" id="PTHR43003">
    <property type="entry name" value="DNA-3-METHYLADENINE GLYCOSYLASE"/>
    <property type="match status" value="1"/>
</dbReference>
<accession>A0A9W4XNS2</accession>
<dbReference type="InterPro" id="IPR003265">
    <property type="entry name" value="HhH-GPD_domain"/>
</dbReference>
<dbReference type="Gene3D" id="1.10.1670.40">
    <property type="match status" value="1"/>
</dbReference>
<dbReference type="GO" id="GO:0006285">
    <property type="term" value="P:base-excision repair, AP site formation"/>
    <property type="evidence" value="ECO:0007669"/>
    <property type="project" value="UniProtKB-ARBA"/>
</dbReference>
<feature type="domain" description="HhH-GPD" evidence="5">
    <location>
        <begin position="300"/>
        <end position="468"/>
    </location>
</feature>
<keyword evidence="3" id="KW-0234">DNA repair</keyword>
<dbReference type="SUPFAM" id="SSF48150">
    <property type="entry name" value="DNA-glycosylase"/>
    <property type="match status" value="1"/>
</dbReference>
<feature type="region of interest" description="Disordered" evidence="4">
    <location>
        <begin position="63"/>
        <end position="162"/>
    </location>
</feature>
<comment type="similarity">
    <text evidence="1">Belongs to the alkylbase DNA glycosidase AlkA family.</text>
</comment>
<dbReference type="EMBL" id="CAOQHR010000008">
    <property type="protein sequence ID" value="CAI6338298.1"/>
    <property type="molecule type" value="Genomic_DNA"/>
</dbReference>